<dbReference type="EMBL" id="ASGP02000001">
    <property type="protein sequence ID" value="KAH9527670.1"/>
    <property type="molecule type" value="Genomic_DNA"/>
</dbReference>
<reference evidence="1" key="1">
    <citation type="submission" date="2013-05" db="EMBL/GenBank/DDBJ databases">
        <authorList>
            <person name="Yim A.K.Y."/>
            <person name="Chan T.F."/>
            <person name="Ji K.M."/>
            <person name="Liu X.Y."/>
            <person name="Zhou J.W."/>
            <person name="Li R.Q."/>
            <person name="Yang K.Y."/>
            <person name="Li J."/>
            <person name="Li M."/>
            <person name="Law P.T.W."/>
            <person name="Wu Y.L."/>
            <person name="Cai Z.L."/>
            <person name="Qin H."/>
            <person name="Bao Y."/>
            <person name="Leung R.K.K."/>
            <person name="Ng P.K.S."/>
            <person name="Zou J."/>
            <person name="Zhong X.J."/>
            <person name="Ran P.X."/>
            <person name="Zhong N.S."/>
            <person name="Liu Z.G."/>
            <person name="Tsui S.K.W."/>
        </authorList>
    </citation>
    <scope>NUCLEOTIDE SEQUENCE</scope>
    <source>
        <strain evidence="1">Derf</strain>
        <tissue evidence="1">Whole organism</tissue>
    </source>
</reference>
<evidence type="ECO:0000313" key="2">
    <source>
        <dbReference type="Proteomes" id="UP000790347"/>
    </source>
</evidence>
<comment type="caution">
    <text evidence="1">The sequence shown here is derived from an EMBL/GenBank/DDBJ whole genome shotgun (WGS) entry which is preliminary data.</text>
</comment>
<protein>
    <submittedName>
        <fullName evidence="1">Uncharacterized protein</fullName>
    </submittedName>
</protein>
<organism evidence="1 2">
    <name type="scientific">Dermatophagoides farinae</name>
    <name type="common">American house dust mite</name>
    <dbReference type="NCBI Taxonomy" id="6954"/>
    <lineage>
        <taxon>Eukaryota</taxon>
        <taxon>Metazoa</taxon>
        <taxon>Ecdysozoa</taxon>
        <taxon>Arthropoda</taxon>
        <taxon>Chelicerata</taxon>
        <taxon>Arachnida</taxon>
        <taxon>Acari</taxon>
        <taxon>Acariformes</taxon>
        <taxon>Sarcoptiformes</taxon>
        <taxon>Astigmata</taxon>
        <taxon>Psoroptidia</taxon>
        <taxon>Analgoidea</taxon>
        <taxon>Pyroglyphidae</taxon>
        <taxon>Dermatophagoidinae</taxon>
        <taxon>Dermatophagoides</taxon>
    </lineage>
</organism>
<reference evidence="1" key="2">
    <citation type="journal article" date="2022" name="Res Sq">
        <title>Comparative Genomics Reveals Insights into the Divergent Evolution of Astigmatic Mites and Household Pest Adaptations.</title>
        <authorList>
            <person name="Xiong Q."/>
            <person name="Wan A.T.-Y."/>
            <person name="Liu X.-Y."/>
            <person name="Fung C.S.-H."/>
            <person name="Xiao X."/>
            <person name="Malainual N."/>
            <person name="Hou J."/>
            <person name="Wang L."/>
            <person name="Wang M."/>
            <person name="Yang K."/>
            <person name="Cui Y."/>
            <person name="Leung E."/>
            <person name="Nong W."/>
            <person name="Shin S.-K."/>
            <person name="Au S."/>
            <person name="Jeong K.Y."/>
            <person name="Chew F.T."/>
            <person name="Hui J."/>
            <person name="Leung T.F."/>
            <person name="Tungtrongchitr A."/>
            <person name="Zhong N."/>
            <person name="Liu Z."/>
            <person name="Tsui S."/>
        </authorList>
    </citation>
    <scope>NUCLEOTIDE SEQUENCE</scope>
    <source>
        <strain evidence="1">Derf</strain>
        <tissue evidence="1">Whole organism</tissue>
    </source>
</reference>
<sequence length="210" mass="24493">MIKNRLRTICWYQNLFDKCAFDYSAIFTNNVPQQFSRRECDIQTKRFVGLHNSVPLIRIFTVRHMPSEPFLTSITCPIGQLERLVRYSGNINQSPICTSVDLLVDIRANFFRFMVRPIHSSKAEKKRPSFCIIGRWLITNSTERAFFGNIFKHSFTNLIIRSAAPFIQGANGVDVFQLTHLQFELHSKPLLMTFHIHDEAIFYVPISTFR</sequence>
<accession>A0A922ICQ6</accession>
<gene>
    <name evidence="1" type="ORF">DERF_001677</name>
</gene>
<name>A0A922ICQ6_DERFA</name>
<evidence type="ECO:0000313" key="1">
    <source>
        <dbReference type="EMBL" id="KAH9527670.1"/>
    </source>
</evidence>
<dbReference type="Proteomes" id="UP000790347">
    <property type="component" value="Unassembled WGS sequence"/>
</dbReference>
<dbReference type="AlphaFoldDB" id="A0A922ICQ6"/>
<keyword evidence="2" id="KW-1185">Reference proteome</keyword>
<proteinExistence type="predicted"/>